<reference evidence="2" key="1">
    <citation type="journal article" date="2014" name="Nat. Genet.">
        <title>Genome of the human hookworm Necator americanus.</title>
        <authorList>
            <person name="Tang Y.T."/>
            <person name="Gao X."/>
            <person name="Rosa B.A."/>
            <person name="Abubucker S."/>
            <person name="Hallsworth-Pepin K."/>
            <person name="Martin J."/>
            <person name="Tyagi R."/>
            <person name="Heizer E."/>
            <person name="Zhang X."/>
            <person name="Bhonagiri-Palsikar V."/>
            <person name="Minx P."/>
            <person name="Warren W.C."/>
            <person name="Wang Q."/>
            <person name="Zhan B."/>
            <person name="Hotez P.J."/>
            <person name="Sternberg P.W."/>
            <person name="Dougall A."/>
            <person name="Gaze S.T."/>
            <person name="Mulvenna J."/>
            <person name="Sotillo J."/>
            <person name="Ranganathan S."/>
            <person name="Rabelo E.M."/>
            <person name="Wilson R.K."/>
            <person name="Felgner P.L."/>
            <person name="Bethony J."/>
            <person name="Hawdon J.M."/>
            <person name="Gasser R.B."/>
            <person name="Loukas A."/>
            <person name="Mitreva M."/>
        </authorList>
    </citation>
    <scope>NUCLEOTIDE SEQUENCE [LARGE SCALE GENOMIC DNA]</scope>
</reference>
<evidence type="ECO:0000313" key="1">
    <source>
        <dbReference type="EMBL" id="ETN77647.1"/>
    </source>
</evidence>
<gene>
    <name evidence="1" type="ORF">NECAME_03065</name>
</gene>
<evidence type="ECO:0000313" key="2">
    <source>
        <dbReference type="Proteomes" id="UP000053676"/>
    </source>
</evidence>
<dbReference type="KEGG" id="nai:NECAME_03065"/>
<proteinExistence type="predicted"/>
<dbReference type="Proteomes" id="UP000053676">
    <property type="component" value="Unassembled WGS sequence"/>
</dbReference>
<dbReference type="EMBL" id="KI660157">
    <property type="protein sequence ID" value="ETN77647.1"/>
    <property type="molecule type" value="Genomic_DNA"/>
</dbReference>
<protein>
    <submittedName>
        <fullName evidence="1">Uncharacterized protein</fullName>
    </submittedName>
</protein>
<name>W2T9H9_NECAM</name>
<dbReference type="AlphaFoldDB" id="W2T9H9"/>
<sequence length="94" mass="10800">MRGKRLFPYLYERGGTRHCSSGGSECSEIRYMEVFVDVNLGQHWIMDHAVLDKSKFTESSPRIMTSTFLEFRSTGELEKGRKIKGGDYEDRLSG</sequence>
<organism evidence="1 2">
    <name type="scientific">Necator americanus</name>
    <name type="common">Human hookworm</name>
    <dbReference type="NCBI Taxonomy" id="51031"/>
    <lineage>
        <taxon>Eukaryota</taxon>
        <taxon>Metazoa</taxon>
        <taxon>Ecdysozoa</taxon>
        <taxon>Nematoda</taxon>
        <taxon>Chromadorea</taxon>
        <taxon>Rhabditida</taxon>
        <taxon>Rhabditina</taxon>
        <taxon>Rhabditomorpha</taxon>
        <taxon>Strongyloidea</taxon>
        <taxon>Ancylostomatidae</taxon>
        <taxon>Bunostominae</taxon>
        <taxon>Necator</taxon>
    </lineage>
</organism>
<accession>W2T9H9</accession>
<keyword evidence="2" id="KW-1185">Reference proteome</keyword>